<dbReference type="InterPro" id="IPR001959">
    <property type="entry name" value="Transposase"/>
</dbReference>
<dbReference type="AlphaFoldDB" id="X7ZDR9"/>
<feature type="domain" description="Probable transposase IS891/IS1136/IS1341" evidence="2">
    <location>
        <begin position="28"/>
        <end position="116"/>
    </location>
</feature>
<feature type="region of interest" description="Disordered" evidence="1">
    <location>
        <begin position="205"/>
        <end position="227"/>
    </location>
</feature>
<evidence type="ECO:0000256" key="1">
    <source>
        <dbReference type="SAM" id="MobiDB-lite"/>
    </source>
</evidence>
<reference evidence="3" key="1">
    <citation type="submission" date="2014-01" db="EMBL/GenBank/DDBJ databases">
        <authorList>
            <person name="Brown-Elliot B."/>
            <person name="Wallace R."/>
            <person name="Lenaerts A."/>
            <person name="Ordway D."/>
            <person name="DeGroote M.A."/>
            <person name="Parker T."/>
            <person name="Sizemore C."/>
            <person name="Tallon L.J."/>
            <person name="Sadzewicz L.K."/>
            <person name="Sengamalay N."/>
            <person name="Fraser C.M."/>
            <person name="Hine E."/>
            <person name="Shefchek K.A."/>
            <person name="Das S.P."/>
            <person name="Tettelin H."/>
        </authorList>
    </citation>
    <scope>NUCLEOTIDE SEQUENCE [LARGE SCALE GENOMIC DNA]</scope>
    <source>
        <strain evidence="3">4042</strain>
    </source>
</reference>
<evidence type="ECO:0000259" key="2">
    <source>
        <dbReference type="Pfam" id="PF01385"/>
    </source>
</evidence>
<dbReference type="PATRIC" id="fig|1299334.3.peg.8087"/>
<sequence>MRWLVSMSGQSRCSAGGGVPDGVEVDRIPAPKSLTAAQSRLRALQRRAARQHGPYDFQTGTRRQPSRRWRTTQARIGRTHAHAAAVRRDVLHKATTALAQQHQVIVVETLNAAGMRSAGGPASVASTVPWLMPPWPRCGACSATKLVGTVPVWRKPTGIFRHRRPARVVGGESQTSRWPTESSTASTAARGSIVIWVLRSTSPDSANPTGVNRVPPGVAGGRTWSHA</sequence>
<protein>
    <submittedName>
        <fullName evidence="3">Putative transposase family protein</fullName>
    </submittedName>
</protein>
<feature type="region of interest" description="Disordered" evidence="1">
    <location>
        <begin position="47"/>
        <end position="69"/>
    </location>
</feature>
<accession>X7ZDR9</accession>
<organism evidence="3">
    <name type="scientific">Mycobacterium xenopi 4042</name>
    <dbReference type="NCBI Taxonomy" id="1299334"/>
    <lineage>
        <taxon>Bacteria</taxon>
        <taxon>Bacillati</taxon>
        <taxon>Actinomycetota</taxon>
        <taxon>Actinomycetes</taxon>
        <taxon>Mycobacteriales</taxon>
        <taxon>Mycobacteriaceae</taxon>
        <taxon>Mycobacterium</taxon>
    </lineage>
</organism>
<proteinExistence type="predicted"/>
<name>X7ZDR9_MYCXE</name>
<dbReference type="Pfam" id="PF01385">
    <property type="entry name" value="OrfB_IS605"/>
    <property type="match status" value="1"/>
</dbReference>
<gene>
    <name evidence="3" type="ORF">I553_10587</name>
</gene>
<feature type="region of interest" description="Disordered" evidence="1">
    <location>
        <begin position="1"/>
        <end position="20"/>
    </location>
</feature>
<dbReference type="EMBL" id="JAOB01000076">
    <property type="protein sequence ID" value="EUA17529.1"/>
    <property type="molecule type" value="Genomic_DNA"/>
</dbReference>
<comment type="caution">
    <text evidence="3">The sequence shown here is derived from an EMBL/GenBank/DDBJ whole genome shotgun (WGS) entry which is preliminary data.</text>
</comment>
<evidence type="ECO:0000313" key="3">
    <source>
        <dbReference type="EMBL" id="EUA17529.1"/>
    </source>
</evidence>